<dbReference type="GO" id="GO:0006355">
    <property type="term" value="P:regulation of DNA-templated transcription"/>
    <property type="evidence" value="ECO:0007669"/>
    <property type="project" value="UniProtKB-ARBA"/>
</dbReference>
<dbReference type="PANTHER" id="PTHR30055:SF234">
    <property type="entry name" value="HTH-TYPE TRANSCRIPTIONAL REGULATOR BETI"/>
    <property type="match status" value="1"/>
</dbReference>
<dbReference type="GO" id="GO:0003677">
    <property type="term" value="F:DNA binding"/>
    <property type="evidence" value="ECO:0007669"/>
    <property type="project" value="UniProtKB-UniRule"/>
</dbReference>
<evidence type="ECO:0000256" key="5">
    <source>
        <dbReference type="SAM" id="MobiDB-lite"/>
    </source>
</evidence>
<dbReference type="KEGG" id="nsr:NS506_04001"/>
<dbReference type="InterPro" id="IPR009057">
    <property type="entry name" value="Homeodomain-like_sf"/>
</dbReference>
<evidence type="ECO:0000256" key="1">
    <source>
        <dbReference type="ARBA" id="ARBA00023015"/>
    </source>
</evidence>
<keyword evidence="1" id="KW-0805">Transcription regulation</keyword>
<dbReference type="InterPro" id="IPR001647">
    <property type="entry name" value="HTH_TetR"/>
</dbReference>
<dbReference type="SUPFAM" id="SSF48498">
    <property type="entry name" value="Tetracyclin repressor-like, C-terminal domain"/>
    <property type="match status" value="1"/>
</dbReference>
<evidence type="ECO:0000256" key="2">
    <source>
        <dbReference type="ARBA" id="ARBA00023125"/>
    </source>
</evidence>
<keyword evidence="3" id="KW-0804">Transcription</keyword>
<feature type="domain" description="HTH tetR-type" evidence="6">
    <location>
        <begin position="37"/>
        <end position="97"/>
    </location>
</feature>
<dbReference type="InterPro" id="IPR036271">
    <property type="entry name" value="Tet_transcr_reg_TetR-rel_C_sf"/>
</dbReference>
<dbReference type="InterPro" id="IPR050109">
    <property type="entry name" value="HTH-type_TetR-like_transc_reg"/>
</dbReference>
<gene>
    <name evidence="7" type="ORF">NS506_04001</name>
</gene>
<accession>A0ABC8AV34</accession>
<organism evidence="7 8">
    <name type="scientific">Nocardia seriolae</name>
    <dbReference type="NCBI Taxonomy" id="37332"/>
    <lineage>
        <taxon>Bacteria</taxon>
        <taxon>Bacillati</taxon>
        <taxon>Actinomycetota</taxon>
        <taxon>Actinomycetes</taxon>
        <taxon>Mycobacteriales</taxon>
        <taxon>Nocardiaceae</taxon>
        <taxon>Nocardia</taxon>
    </lineage>
</organism>
<dbReference type="AlphaFoldDB" id="A0ABC8AV34"/>
<dbReference type="Proteomes" id="UP000180166">
    <property type="component" value="Chromosome"/>
</dbReference>
<evidence type="ECO:0000259" key="6">
    <source>
        <dbReference type="PROSITE" id="PS50977"/>
    </source>
</evidence>
<evidence type="ECO:0000313" key="7">
    <source>
        <dbReference type="EMBL" id="APA98049.1"/>
    </source>
</evidence>
<feature type="DNA-binding region" description="H-T-H motif" evidence="4">
    <location>
        <begin position="60"/>
        <end position="79"/>
    </location>
</feature>
<dbReference type="PANTHER" id="PTHR30055">
    <property type="entry name" value="HTH-TYPE TRANSCRIPTIONAL REGULATOR RUTR"/>
    <property type="match status" value="1"/>
</dbReference>
<dbReference type="Pfam" id="PF00440">
    <property type="entry name" value="TetR_N"/>
    <property type="match status" value="1"/>
</dbReference>
<reference evidence="7 8" key="1">
    <citation type="submission" date="2016-10" db="EMBL/GenBank/DDBJ databases">
        <title>Genome sequence of Nocardia seriolae strain EM150506, isolated from Anguila japonica.</title>
        <authorList>
            <person name="Han H.-J."/>
        </authorList>
    </citation>
    <scope>NUCLEOTIDE SEQUENCE [LARGE SCALE GENOMIC DNA]</scope>
    <source>
        <strain evidence="7 8">EM150506</strain>
    </source>
</reference>
<evidence type="ECO:0000256" key="4">
    <source>
        <dbReference type="PROSITE-ProRule" id="PRU00335"/>
    </source>
</evidence>
<sequence length="229" mass="24687">MAGDVETYSGDVSVETVGEQGPLPRGRHGLTREQVEASQYRRLCTAVLDAVGELGFAATTVADIVTRAQVARRTFYSVFGGKDECFAAAYDLAVGAALEQLRETVTGLEGVNFAERVRISFEIYLNVLALQPGAARALYVETLAAGPGLVEHRLRVHERFADYIMAVARIGVRDGDLTAEPDRQMIDMLLGGIDDRVRACLHQKGAQALPELVPLFTRTAIAIASTPAP</sequence>
<evidence type="ECO:0000313" key="8">
    <source>
        <dbReference type="Proteomes" id="UP000180166"/>
    </source>
</evidence>
<evidence type="ECO:0000256" key="3">
    <source>
        <dbReference type="ARBA" id="ARBA00023163"/>
    </source>
</evidence>
<dbReference type="EMBL" id="CP017839">
    <property type="protein sequence ID" value="APA98049.1"/>
    <property type="molecule type" value="Genomic_DNA"/>
</dbReference>
<name>A0ABC8AV34_9NOCA</name>
<proteinExistence type="predicted"/>
<protein>
    <recommendedName>
        <fullName evidence="6">HTH tetR-type domain-containing protein</fullName>
    </recommendedName>
</protein>
<dbReference type="PROSITE" id="PS50977">
    <property type="entry name" value="HTH_TETR_2"/>
    <property type="match status" value="1"/>
</dbReference>
<dbReference type="SUPFAM" id="SSF46689">
    <property type="entry name" value="Homeodomain-like"/>
    <property type="match status" value="1"/>
</dbReference>
<dbReference type="Gene3D" id="1.10.357.10">
    <property type="entry name" value="Tetracycline Repressor, domain 2"/>
    <property type="match status" value="1"/>
</dbReference>
<keyword evidence="2 4" id="KW-0238">DNA-binding</keyword>
<feature type="region of interest" description="Disordered" evidence="5">
    <location>
        <begin position="1"/>
        <end position="27"/>
    </location>
</feature>